<comment type="caution">
    <text evidence="1">The sequence shown here is derived from an EMBL/GenBank/DDBJ whole genome shotgun (WGS) entry which is preliminary data.</text>
</comment>
<accession>A0ACB7FMF7</accession>
<protein>
    <submittedName>
        <fullName evidence="1">Uncharacterized protein</fullName>
    </submittedName>
</protein>
<evidence type="ECO:0000313" key="2">
    <source>
        <dbReference type="Proteomes" id="UP000742417"/>
    </source>
</evidence>
<proteinExistence type="predicted"/>
<evidence type="ECO:0000313" key="1">
    <source>
        <dbReference type="EMBL" id="KAG8202427.1"/>
    </source>
</evidence>
<gene>
    <name evidence="1" type="ORF">GWM34_02583</name>
</gene>
<sequence length="124" mass="13920">MTTKSGPNMNNSAGTDDDINHAQAKTLELNTGINVLCHSIKKPGCLNEITQYFAKLNVKPNEIIVIGDRLFTDMLMANMMGSWGCWINQGVELSDKILPKLERDLYNRLVVNRPENPYFPPTPN</sequence>
<dbReference type="Proteomes" id="UP000742417">
    <property type="component" value="Unassembled WGS sequence"/>
</dbReference>
<keyword evidence="2" id="KW-1185">Reference proteome</keyword>
<reference evidence="1" key="1">
    <citation type="submission" date="2020-12" db="EMBL/GenBank/DDBJ databases">
        <title>Draft Genome of Candida africana.</title>
        <authorList>
            <person name="Ayanbimpe G.M."/>
            <person name="Enweani I.B."/>
            <person name="Aguiyi J.C."/>
            <person name="Nnadi U.P."/>
            <person name="Izam Y."/>
            <person name="Ubani A."/>
            <person name="Ngene A.C."/>
        </authorList>
    </citation>
    <scope>NUCLEOTIDE SEQUENCE</scope>
    <source>
        <strain evidence="1">CEC4854</strain>
    </source>
</reference>
<organism evidence="1 2">
    <name type="scientific">Candida africana</name>
    <dbReference type="NCBI Taxonomy" id="241526"/>
    <lineage>
        <taxon>Eukaryota</taxon>
        <taxon>Fungi</taxon>
        <taxon>Dikarya</taxon>
        <taxon>Ascomycota</taxon>
        <taxon>Saccharomycotina</taxon>
        <taxon>Pichiomycetes</taxon>
        <taxon>Debaryomycetaceae</taxon>
        <taxon>Candida/Lodderomyces clade</taxon>
        <taxon>Candida</taxon>
    </lineage>
</organism>
<name>A0ACB7FMF7_9ASCO</name>
<dbReference type="EMBL" id="JAENJO010000006">
    <property type="protein sequence ID" value="KAG8202427.1"/>
    <property type="molecule type" value="Genomic_DNA"/>
</dbReference>